<dbReference type="InterPro" id="IPR051058">
    <property type="entry name" value="GDSL_Est/Lipase"/>
</dbReference>
<evidence type="ECO:0000313" key="4">
    <source>
        <dbReference type="Proteomes" id="UP000663865"/>
    </source>
</evidence>
<dbReference type="EMBL" id="CAJOBS010002655">
    <property type="protein sequence ID" value="CAF4828364.1"/>
    <property type="molecule type" value="Genomic_DNA"/>
</dbReference>
<dbReference type="GO" id="GO:0016788">
    <property type="term" value="F:hydrolase activity, acting on ester bonds"/>
    <property type="evidence" value="ECO:0007669"/>
    <property type="project" value="InterPro"/>
</dbReference>
<dbReference type="AlphaFoldDB" id="A0A818K6H1"/>
<proteinExistence type="predicted"/>
<evidence type="ECO:0000313" key="3">
    <source>
        <dbReference type="EMBL" id="CAF4828364.1"/>
    </source>
</evidence>
<accession>A0A818K6H1</accession>
<dbReference type="PANTHER" id="PTHR45648">
    <property type="entry name" value="GDSL LIPASE/ACYLHYDROLASE FAMILY PROTEIN (AFU_ORTHOLOGUE AFUA_4G14700)"/>
    <property type="match status" value="1"/>
</dbReference>
<dbReference type="Proteomes" id="UP000663865">
    <property type="component" value="Unassembled WGS sequence"/>
</dbReference>
<sequence length="210" mass="23654">MNYAYGSAKTDSNLVPDVTEMSITAPDVRQQISLHKNNTDLTKINFDQTIYIIWAGANDYFFNLNLSPFAVVVSLMNDINDLIQLSTNHIIIVNQPPFQSYPAVVGLNISSYLNQLTLAHNSNLSNVMQSLQLNFSNVSLELFDAYSRITNILMSSSTYGVNSTKNCWDTSNHTSIQMCSSPDTYIFIGEYHFTTRAHQKIADNAHVYYL</sequence>
<dbReference type="EMBL" id="CAJNYV010003263">
    <property type="protein sequence ID" value="CAF3554556.1"/>
    <property type="molecule type" value="Genomic_DNA"/>
</dbReference>
<reference evidence="2" key="1">
    <citation type="submission" date="2021-02" db="EMBL/GenBank/DDBJ databases">
        <authorList>
            <person name="Nowell W R."/>
        </authorList>
    </citation>
    <scope>NUCLEOTIDE SEQUENCE</scope>
</reference>
<evidence type="ECO:0000256" key="1">
    <source>
        <dbReference type="ARBA" id="ARBA00022801"/>
    </source>
</evidence>
<evidence type="ECO:0000313" key="2">
    <source>
        <dbReference type="EMBL" id="CAF3554556.1"/>
    </source>
</evidence>
<gene>
    <name evidence="2" type="ORF">KIK155_LOCUS18619</name>
    <name evidence="3" type="ORF">TOA249_LOCUS25075</name>
</gene>
<dbReference type="Proteomes" id="UP000663838">
    <property type="component" value="Unassembled WGS sequence"/>
</dbReference>
<dbReference type="SUPFAM" id="SSF52266">
    <property type="entry name" value="SGNH hydrolase"/>
    <property type="match status" value="1"/>
</dbReference>
<keyword evidence="1" id="KW-0378">Hydrolase</keyword>
<name>A0A818K6H1_9BILA</name>
<comment type="caution">
    <text evidence="2">The sequence shown here is derived from an EMBL/GenBank/DDBJ whole genome shotgun (WGS) entry which is preliminary data.</text>
</comment>
<dbReference type="InterPro" id="IPR001087">
    <property type="entry name" value="GDSL"/>
</dbReference>
<organism evidence="2 4">
    <name type="scientific">Rotaria socialis</name>
    <dbReference type="NCBI Taxonomy" id="392032"/>
    <lineage>
        <taxon>Eukaryota</taxon>
        <taxon>Metazoa</taxon>
        <taxon>Spiralia</taxon>
        <taxon>Gnathifera</taxon>
        <taxon>Rotifera</taxon>
        <taxon>Eurotatoria</taxon>
        <taxon>Bdelloidea</taxon>
        <taxon>Philodinida</taxon>
        <taxon>Philodinidae</taxon>
        <taxon>Rotaria</taxon>
    </lineage>
</organism>
<dbReference type="InterPro" id="IPR036514">
    <property type="entry name" value="SGNH_hydro_sf"/>
</dbReference>
<dbReference type="PANTHER" id="PTHR45648:SF22">
    <property type="entry name" value="GDSL LIPASE_ACYLHYDROLASE FAMILY PROTEIN (AFU_ORTHOLOGUE AFUA_4G14700)"/>
    <property type="match status" value="1"/>
</dbReference>
<dbReference type="Pfam" id="PF00657">
    <property type="entry name" value="Lipase_GDSL"/>
    <property type="match status" value="1"/>
</dbReference>
<protein>
    <submittedName>
        <fullName evidence="2">Uncharacterized protein</fullName>
    </submittedName>
</protein>
<dbReference type="Gene3D" id="3.40.50.1110">
    <property type="entry name" value="SGNH hydrolase"/>
    <property type="match status" value="1"/>
</dbReference>